<dbReference type="EMBL" id="CP080095">
    <property type="protein sequence ID" value="QYD70877.1"/>
    <property type="molecule type" value="Genomic_DNA"/>
</dbReference>
<evidence type="ECO:0000256" key="6">
    <source>
        <dbReference type="ARBA" id="ARBA00022989"/>
    </source>
</evidence>
<keyword evidence="3" id="KW-0813">Transport</keyword>
<accession>A0ABX8UPF0</accession>
<feature type="transmembrane region" description="Helical" evidence="8">
    <location>
        <begin position="61"/>
        <end position="83"/>
    </location>
</feature>
<reference evidence="9 10" key="1">
    <citation type="submission" date="2021-07" db="EMBL/GenBank/DDBJ databases">
        <title>Paraburkholderia edwinii protects Aspergillus sp. from phenazines by acting as a toxin sponge.</title>
        <authorList>
            <person name="Dahlstrom K.M."/>
            <person name="Newman D.K."/>
        </authorList>
    </citation>
    <scope>NUCLEOTIDE SEQUENCE [LARGE SCALE GENOMIC DNA]</scope>
    <source>
        <strain evidence="9 10">Pe01</strain>
    </source>
</reference>
<proteinExistence type="inferred from homology"/>
<keyword evidence="6 8" id="KW-1133">Transmembrane helix</keyword>
<evidence type="ECO:0000256" key="5">
    <source>
        <dbReference type="ARBA" id="ARBA00022692"/>
    </source>
</evidence>
<feature type="transmembrane region" description="Helical" evidence="8">
    <location>
        <begin position="305"/>
        <end position="327"/>
    </location>
</feature>
<keyword evidence="7 8" id="KW-0472">Membrane</keyword>
<dbReference type="RefSeq" id="WP_219800180.1">
    <property type="nucleotide sequence ID" value="NZ_CP080095.1"/>
</dbReference>
<sequence length="379" mass="39233">MKSDQLIERLAAVFALIILVGGSLLVLAPFTTALLWGAILSFSSWGLYCKLTAALGGRRKWAATLMVLVILIVVLGPFVYAGFAFGAHARDITAFVQRAFDGGLPDLPPWVAHIPLVGGNIEAFWERVTSSSSEMAAQLRTLAAPAGKWILAAALAVTHGLGLLALSIILAFFFYTGGEGAAAWLNAGMRRVAGERADYLLALAGSTVKGVVYGILGTALVQGVLAGFGCWISGVPAPALLGLATFFLSVIPGGPVVVWLPAAIWLYHMGDTGWAVFLIIWGVVVVGMSDNVVKPILIGKSSDMPLILVMLGILGGAFAFGFLGVFIGPTLLAVAYTVLHDWTVGSAGGRGAAASESAVAGVSADAQSASREIEKAPGK</sequence>
<organism evidence="9 10">
    <name type="scientific">Paraburkholderia edwinii</name>
    <dbReference type="NCBI Taxonomy" id="2861782"/>
    <lineage>
        <taxon>Bacteria</taxon>
        <taxon>Pseudomonadati</taxon>
        <taxon>Pseudomonadota</taxon>
        <taxon>Betaproteobacteria</taxon>
        <taxon>Burkholderiales</taxon>
        <taxon>Burkholderiaceae</taxon>
        <taxon>Paraburkholderia</taxon>
    </lineage>
</organism>
<dbReference type="PANTHER" id="PTHR21716">
    <property type="entry name" value="TRANSMEMBRANE PROTEIN"/>
    <property type="match status" value="1"/>
</dbReference>
<name>A0ABX8UPF0_9BURK</name>
<dbReference type="Proteomes" id="UP000826462">
    <property type="component" value="Chromosome 1"/>
</dbReference>
<evidence type="ECO:0000256" key="1">
    <source>
        <dbReference type="ARBA" id="ARBA00004651"/>
    </source>
</evidence>
<evidence type="ECO:0000256" key="3">
    <source>
        <dbReference type="ARBA" id="ARBA00022448"/>
    </source>
</evidence>
<comment type="similarity">
    <text evidence="2">Belongs to the autoinducer-2 exporter (AI-2E) (TC 2.A.86) family.</text>
</comment>
<keyword evidence="5 8" id="KW-0812">Transmembrane</keyword>
<keyword evidence="4" id="KW-1003">Cell membrane</keyword>
<feature type="transmembrane region" description="Helical" evidence="8">
    <location>
        <begin position="12"/>
        <end position="41"/>
    </location>
</feature>
<feature type="transmembrane region" description="Helical" evidence="8">
    <location>
        <begin position="239"/>
        <end position="267"/>
    </location>
</feature>
<keyword evidence="10" id="KW-1185">Reference proteome</keyword>
<dbReference type="InterPro" id="IPR002549">
    <property type="entry name" value="AI-2E-like"/>
</dbReference>
<feature type="transmembrane region" description="Helical" evidence="8">
    <location>
        <begin position="211"/>
        <end position="232"/>
    </location>
</feature>
<evidence type="ECO:0000313" key="9">
    <source>
        <dbReference type="EMBL" id="QYD70877.1"/>
    </source>
</evidence>
<evidence type="ECO:0000313" key="10">
    <source>
        <dbReference type="Proteomes" id="UP000826462"/>
    </source>
</evidence>
<dbReference type="PANTHER" id="PTHR21716:SF67">
    <property type="entry name" value="TRANSPORT PROTEIN YDIK-RELATED"/>
    <property type="match status" value="1"/>
</dbReference>
<evidence type="ECO:0000256" key="2">
    <source>
        <dbReference type="ARBA" id="ARBA00009773"/>
    </source>
</evidence>
<protein>
    <submittedName>
        <fullName evidence="9">AI-2E family transporter</fullName>
    </submittedName>
</protein>
<evidence type="ECO:0000256" key="4">
    <source>
        <dbReference type="ARBA" id="ARBA00022475"/>
    </source>
</evidence>
<evidence type="ECO:0000256" key="8">
    <source>
        <dbReference type="SAM" id="Phobius"/>
    </source>
</evidence>
<comment type="subcellular location">
    <subcellularLocation>
        <location evidence="1">Cell membrane</location>
        <topology evidence="1">Multi-pass membrane protein</topology>
    </subcellularLocation>
</comment>
<feature type="transmembrane region" description="Helical" evidence="8">
    <location>
        <begin position="273"/>
        <end position="293"/>
    </location>
</feature>
<dbReference type="Pfam" id="PF01594">
    <property type="entry name" value="AI-2E_transport"/>
    <property type="match status" value="1"/>
</dbReference>
<gene>
    <name evidence="9" type="ORF">KZJ38_08515</name>
</gene>
<feature type="transmembrane region" description="Helical" evidence="8">
    <location>
        <begin position="149"/>
        <end position="175"/>
    </location>
</feature>
<evidence type="ECO:0000256" key="7">
    <source>
        <dbReference type="ARBA" id="ARBA00023136"/>
    </source>
</evidence>